<evidence type="ECO:0000313" key="3">
    <source>
        <dbReference type="Proteomes" id="UP000557566"/>
    </source>
</evidence>
<keyword evidence="3" id="KW-1185">Reference proteome</keyword>
<name>A0A8H4PRF6_9HYPO</name>
<organism evidence="2 3">
    <name type="scientific">Ophiocordyceps sinensis</name>
    <dbReference type="NCBI Taxonomy" id="72228"/>
    <lineage>
        <taxon>Eukaryota</taxon>
        <taxon>Fungi</taxon>
        <taxon>Dikarya</taxon>
        <taxon>Ascomycota</taxon>
        <taxon>Pezizomycotina</taxon>
        <taxon>Sordariomycetes</taxon>
        <taxon>Hypocreomycetidae</taxon>
        <taxon>Hypocreales</taxon>
        <taxon>Ophiocordycipitaceae</taxon>
        <taxon>Ophiocordyceps</taxon>
    </lineage>
</organism>
<evidence type="ECO:0000256" key="1">
    <source>
        <dbReference type="SAM" id="SignalP"/>
    </source>
</evidence>
<accession>A0A8H4PRF6</accession>
<protein>
    <submittedName>
        <fullName evidence="2">Uncharacterized protein</fullName>
    </submittedName>
</protein>
<gene>
    <name evidence="2" type="ORF">G6O67_005384</name>
</gene>
<feature type="chain" id="PRO_5034634194" evidence="1">
    <location>
        <begin position="19"/>
        <end position="71"/>
    </location>
</feature>
<proteinExistence type="predicted"/>
<dbReference type="OrthoDB" id="9991317at2759"/>
<feature type="signal peptide" evidence="1">
    <location>
        <begin position="1"/>
        <end position="18"/>
    </location>
</feature>
<dbReference type="AlphaFoldDB" id="A0A8H4PRF6"/>
<dbReference type="Proteomes" id="UP000557566">
    <property type="component" value="Unassembled WGS sequence"/>
</dbReference>
<comment type="caution">
    <text evidence="2">The sequence shown here is derived from an EMBL/GenBank/DDBJ whole genome shotgun (WGS) entry which is preliminary data.</text>
</comment>
<evidence type="ECO:0000313" key="2">
    <source>
        <dbReference type="EMBL" id="KAF4509079.1"/>
    </source>
</evidence>
<reference evidence="2 3" key="1">
    <citation type="journal article" date="2020" name="Genome Biol. Evol.">
        <title>A new high-quality draft genome assembly of the Chinese cordyceps Ophiocordyceps sinensis.</title>
        <authorList>
            <person name="Shu R."/>
            <person name="Zhang J."/>
            <person name="Meng Q."/>
            <person name="Zhang H."/>
            <person name="Zhou G."/>
            <person name="Li M."/>
            <person name="Wu P."/>
            <person name="Zhao Y."/>
            <person name="Chen C."/>
            <person name="Qin Q."/>
        </authorList>
    </citation>
    <scope>NUCLEOTIDE SEQUENCE [LARGE SCALE GENOMIC DNA]</scope>
    <source>
        <strain evidence="2 3">IOZ07</strain>
    </source>
</reference>
<dbReference type="EMBL" id="JAAVMX010000005">
    <property type="protein sequence ID" value="KAF4509079.1"/>
    <property type="molecule type" value="Genomic_DNA"/>
</dbReference>
<keyword evidence="1" id="KW-0732">Signal</keyword>
<sequence>MHLPNLLATLALASAAAADLSAREHQSEAAQKKCSWFGSRPICRGKCPKGWRLYERKKMDCLSGTKAYCCY</sequence>